<gene>
    <name evidence="2" type="primary">WDR91</name>
</gene>
<feature type="region of interest" description="Disordered" evidence="1">
    <location>
        <begin position="51"/>
        <end position="138"/>
    </location>
</feature>
<evidence type="ECO:0000313" key="2">
    <source>
        <dbReference type="Ensembl" id="ENSMFAP00000033291.2"/>
    </source>
</evidence>
<reference evidence="2" key="2">
    <citation type="submission" date="2025-08" db="UniProtKB">
        <authorList>
            <consortium name="Ensembl"/>
        </authorList>
    </citation>
    <scope>IDENTIFICATION</scope>
</reference>
<dbReference type="GeneTree" id="ENSGT00390000001566"/>
<dbReference type="STRING" id="9541.ENSMFAP00000033291"/>
<evidence type="ECO:0000256" key="1">
    <source>
        <dbReference type="SAM" id="MobiDB-lite"/>
    </source>
</evidence>
<dbReference type="Ensembl" id="ENSMFAT00000007518.2">
    <property type="protein sequence ID" value="ENSMFAP00000033291.2"/>
    <property type="gene ID" value="ENSMFAG00000003112.2"/>
</dbReference>
<protein>
    <submittedName>
        <fullName evidence="2">WD repeat domain 91</fullName>
    </submittedName>
</protein>
<feature type="compositionally biased region" description="Polar residues" evidence="1">
    <location>
        <begin position="126"/>
        <end position="138"/>
    </location>
</feature>
<reference evidence="2" key="3">
    <citation type="submission" date="2025-09" db="UniProtKB">
        <authorList>
            <consortium name="Ensembl"/>
        </authorList>
    </citation>
    <scope>IDENTIFICATION</scope>
</reference>
<dbReference type="VEuPathDB" id="HostDB:ENSMFAG00000003112"/>
<name>A0A2K5W885_MACFA</name>
<evidence type="ECO:0000313" key="3">
    <source>
        <dbReference type="Proteomes" id="UP000233100"/>
    </source>
</evidence>
<dbReference type="Proteomes" id="UP000233100">
    <property type="component" value="Chromosome 3"/>
</dbReference>
<keyword evidence="3" id="KW-1185">Reference proteome</keyword>
<sequence length="138" mass="15247">RSPMPWCAAKGMPPSPSHLAWASCPRCCLRVRRAPQGCHLPRALLKLRARPRKSPSVVRARRERTRCQEPRMGRASSAGWPLGSPVGHSTGSGACRTTARRGRSFSPQPLPSVQRRNQKPVAQRPSPAQSSTRSQWSH</sequence>
<accession>A0A2K5W885</accession>
<dbReference type="AlphaFoldDB" id="A0A2K5W885"/>
<reference evidence="2 3" key="1">
    <citation type="submission" date="2013-03" db="EMBL/GenBank/DDBJ databases">
        <authorList>
            <person name="Warren W."/>
            <person name="Wilson R.K."/>
        </authorList>
    </citation>
    <scope>NUCLEOTIDE SEQUENCE</scope>
</reference>
<proteinExistence type="predicted"/>
<organism evidence="2 3">
    <name type="scientific">Macaca fascicularis</name>
    <name type="common">Crab-eating macaque</name>
    <name type="synonym">Cynomolgus monkey</name>
    <dbReference type="NCBI Taxonomy" id="9541"/>
    <lineage>
        <taxon>Eukaryota</taxon>
        <taxon>Metazoa</taxon>
        <taxon>Chordata</taxon>
        <taxon>Craniata</taxon>
        <taxon>Vertebrata</taxon>
        <taxon>Euteleostomi</taxon>
        <taxon>Mammalia</taxon>
        <taxon>Eutheria</taxon>
        <taxon>Euarchontoglires</taxon>
        <taxon>Primates</taxon>
        <taxon>Haplorrhini</taxon>
        <taxon>Catarrhini</taxon>
        <taxon>Cercopithecidae</taxon>
        <taxon>Cercopithecinae</taxon>
        <taxon>Macaca</taxon>
    </lineage>
</organism>
<feature type="compositionally biased region" description="Basic residues" evidence="1">
    <location>
        <begin position="51"/>
        <end position="64"/>
    </location>
</feature>
<dbReference type="Bgee" id="ENSMFAG00000003112">
    <property type="expression patterns" value="Expressed in adult mammalian kidney and 13 other cell types or tissues"/>
</dbReference>